<feature type="region of interest" description="Disordered" evidence="8">
    <location>
        <begin position="277"/>
        <end position="297"/>
    </location>
</feature>
<evidence type="ECO:0000256" key="5">
    <source>
        <dbReference type="ARBA" id="ARBA00022833"/>
    </source>
</evidence>
<dbReference type="RefSeq" id="WP_188881700.1">
    <property type="nucleotide sequence ID" value="NZ_BMPF01000002.1"/>
</dbReference>
<feature type="transmembrane region" description="Helical" evidence="9">
    <location>
        <begin position="165"/>
        <end position="185"/>
    </location>
</feature>
<dbReference type="InterPro" id="IPR035896">
    <property type="entry name" value="AN1-like_Znf"/>
</dbReference>
<dbReference type="InterPro" id="IPR022764">
    <property type="entry name" value="Peptidase_S54_rhomboid_dom"/>
</dbReference>
<keyword evidence="11" id="KW-0378">Hydrolase</keyword>
<dbReference type="GO" id="GO:0004252">
    <property type="term" value="F:serine-type endopeptidase activity"/>
    <property type="evidence" value="ECO:0007669"/>
    <property type="project" value="InterPro"/>
</dbReference>
<comment type="caution">
    <text evidence="11">The sequence shown here is derived from an EMBL/GenBank/DDBJ whole genome shotgun (WGS) entry which is preliminary data.</text>
</comment>
<dbReference type="AlphaFoldDB" id="A0A830F223"/>
<keyword evidence="7 9" id="KW-0472">Membrane</keyword>
<dbReference type="PROSITE" id="PS51039">
    <property type="entry name" value="ZF_AN1"/>
    <property type="match status" value="1"/>
</dbReference>
<evidence type="ECO:0000256" key="4">
    <source>
        <dbReference type="ARBA" id="ARBA00022771"/>
    </source>
</evidence>
<feature type="transmembrane region" description="Helical" evidence="9">
    <location>
        <begin position="191"/>
        <end position="210"/>
    </location>
</feature>
<evidence type="ECO:0000256" key="3">
    <source>
        <dbReference type="ARBA" id="ARBA00022723"/>
    </source>
</evidence>
<feature type="transmembrane region" description="Helical" evidence="9">
    <location>
        <begin position="83"/>
        <end position="107"/>
    </location>
</feature>
<dbReference type="Pfam" id="PF01694">
    <property type="entry name" value="Rhomboid"/>
    <property type="match status" value="1"/>
</dbReference>
<evidence type="ECO:0000256" key="2">
    <source>
        <dbReference type="ARBA" id="ARBA00022692"/>
    </source>
</evidence>
<dbReference type="InterPro" id="IPR035952">
    <property type="entry name" value="Rhomboid-like_sf"/>
</dbReference>
<dbReference type="GO" id="GO:0016020">
    <property type="term" value="C:membrane"/>
    <property type="evidence" value="ECO:0007669"/>
    <property type="project" value="UniProtKB-SubCell"/>
</dbReference>
<dbReference type="OrthoDB" id="26567at2157"/>
<dbReference type="PANTHER" id="PTHR43066">
    <property type="entry name" value="RHOMBOID-RELATED PROTEIN"/>
    <property type="match status" value="1"/>
</dbReference>
<keyword evidence="6 9" id="KW-1133">Transmembrane helix</keyword>
<feature type="domain" description="AN1-type" evidence="10">
    <location>
        <begin position="1"/>
        <end position="44"/>
    </location>
</feature>
<keyword evidence="11" id="KW-0645">Protease</keyword>
<dbReference type="SMART" id="SM00154">
    <property type="entry name" value="ZnF_AN1"/>
    <property type="match status" value="1"/>
</dbReference>
<keyword evidence="5" id="KW-0862">Zinc</keyword>
<keyword evidence="4" id="KW-0863">Zinc-finger</keyword>
<evidence type="ECO:0000256" key="1">
    <source>
        <dbReference type="ARBA" id="ARBA00004141"/>
    </source>
</evidence>
<accession>A0A830F223</accession>
<dbReference type="Pfam" id="PF01428">
    <property type="entry name" value="zf-AN1"/>
    <property type="match status" value="1"/>
</dbReference>
<proteinExistence type="predicted"/>
<dbReference type="Gene3D" id="1.20.1540.10">
    <property type="entry name" value="Rhomboid-like"/>
    <property type="match status" value="1"/>
</dbReference>
<comment type="subcellular location">
    <subcellularLocation>
        <location evidence="1">Membrane</location>
        <topology evidence="1">Multi-pass membrane protein</topology>
    </subcellularLocation>
</comment>
<name>A0A830F223_9EURY</name>
<gene>
    <name evidence="11" type="ORF">GCM10009037_14470</name>
</gene>
<sequence length="297" mass="31369">MATCDRCGTQVGMPYRCRFCGGSYCEEHRLPESHDCPGLEEWNDPSGVFGEYEEEERSRVDRAVDAVSATGGPLGYLRGNATYVFLGLMALTALAQYIVAPLFGVAVNSGPWVDLFTLNTYNLTHVYPWFVSIFAHGGFGHLLFNGIALYFFGPPVERRMGSAKFAVLFVGAGVLAGLAQVLTAAALGDVAAVYGASGAIMAVMGVLTVLNPGLRVYLYFVIPMPLWVLTLGFATYSLFVTGFFGPGSGGVAQVAHLAGLGVGLLYGAYLKSRGGRGPNQLQLGGGRRGPGGGRGPF</sequence>
<protein>
    <submittedName>
        <fullName evidence="11">Rhomboid family intramembrane serine protease</fullName>
    </submittedName>
</protein>
<evidence type="ECO:0000256" key="8">
    <source>
        <dbReference type="SAM" id="MobiDB-lite"/>
    </source>
</evidence>
<evidence type="ECO:0000256" key="6">
    <source>
        <dbReference type="ARBA" id="ARBA00022989"/>
    </source>
</evidence>
<dbReference type="EMBL" id="BMPF01000002">
    <property type="protein sequence ID" value="GGL31940.1"/>
    <property type="molecule type" value="Genomic_DNA"/>
</dbReference>
<dbReference type="SUPFAM" id="SSF144091">
    <property type="entry name" value="Rhomboid-like"/>
    <property type="match status" value="1"/>
</dbReference>
<dbReference type="InterPro" id="IPR000058">
    <property type="entry name" value="Znf_AN1"/>
</dbReference>
<evidence type="ECO:0000259" key="10">
    <source>
        <dbReference type="PROSITE" id="PS51039"/>
    </source>
</evidence>
<dbReference type="PANTHER" id="PTHR43066:SF11">
    <property type="entry name" value="PEPTIDASE S54 RHOMBOID DOMAIN-CONTAINING PROTEIN"/>
    <property type="match status" value="1"/>
</dbReference>
<keyword evidence="12" id="KW-1185">Reference proteome</keyword>
<reference evidence="11 12" key="1">
    <citation type="journal article" date="2019" name="Int. J. Syst. Evol. Microbiol.">
        <title>The Global Catalogue of Microorganisms (GCM) 10K type strain sequencing project: providing services to taxonomists for standard genome sequencing and annotation.</title>
        <authorList>
            <consortium name="The Broad Institute Genomics Platform"/>
            <consortium name="The Broad Institute Genome Sequencing Center for Infectious Disease"/>
            <person name="Wu L."/>
            <person name="Ma J."/>
        </authorList>
    </citation>
    <scope>NUCLEOTIDE SEQUENCE [LARGE SCALE GENOMIC DNA]</scope>
    <source>
        <strain evidence="11 12">JCM 19585</strain>
    </source>
</reference>
<evidence type="ECO:0000313" key="11">
    <source>
        <dbReference type="EMBL" id="GGL31940.1"/>
    </source>
</evidence>
<evidence type="ECO:0000313" key="12">
    <source>
        <dbReference type="Proteomes" id="UP000628840"/>
    </source>
</evidence>
<dbReference type="Proteomes" id="UP000628840">
    <property type="component" value="Unassembled WGS sequence"/>
</dbReference>
<keyword evidence="2 9" id="KW-0812">Transmembrane</keyword>
<dbReference type="Gene3D" id="4.10.1110.10">
    <property type="entry name" value="AN1-like Zinc finger"/>
    <property type="match status" value="1"/>
</dbReference>
<organism evidence="11 12">
    <name type="scientific">Halarchaeum grantii</name>
    <dbReference type="NCBI Taxonomy" id="1193105"/>
    <lineage>
        <taxon>Archaea</taxon>
        <taxon>Methanobacteriati</taxon>
        <taxon>Methanobacteriota</taxon>
        <taxon>Stenosarchaea group</taxon>
        <taxon>Halobacteria</taxon>
        <taxon>Halobacteriales</taxon>
        <taxon>Halobacteriaceae</taxon>
    </lineage>
</organism>
<feature type="compositionally biased region" description="Gly residues" evidence="8">
    <location>
        <begin position="283"/>
        <end position="297"/>
    </location>
</feature>
<dbReference type="GO" id="GO:0008270">
    <property type="term" value="F:zinc ion binding"/>
    <property type="evidence" value="ECO:0007669"/>
    <property type="project" value="UniProtKB-KW"/>
</dbReference>
<keyword evidence="3" id="KW-0479">Metal-binding</keyword>
<feature type="transmembrane region" description="Helical" evidence="9">
    <location>
        <begin position="127"/>
        <end position="153"/>
    </location>
</feature>
<feature type="transmembrane region" description="Helical" evidence="9">
    <location>
        <begin position="217"/>
        <end position="239"/>
    </location>
</feature>
<dbReference type="GO" id="GO:0006508">
    <property type="term" value="P:proteolysis"/>
    <property type="evidence" value="ECO:0007669"/>
    <property type="project" value="UniProtKB-KW"/>
</dbReference>
<dbReference type="SUPFAM" id="SSF118310">
    <property type="entry name" value="AN1-like Zinc finger"/>
    <property type="match status" value="1"/>
</dbReference>
<feature type="transmembrane region" description="Helical" evidence="9">
    <location>
        <begin position="251"/>
        <end position="270"/>
    </location>
</feature>
<evidence type="ECO:0000256" key="7">
    <source>
        <dbReference type="ARBA" id="ARBA00023136"/>
    </source>
</evidence>
<evidence type="ECO:0000256" key="9">
    <source>
        <dbReference type="SAM" id="Phobius"/>
    </source>
</evidence>